<feature type="transmembrane region" description="Helical" evidence="2">
    <location>
        <begin position="112"/>
        <end position="132"/>
    </location>
</feature>
<proteinExistence type="predicted"/>
<dbReference type="Proteomes" id="UP000004926">
    <property type="component" value="Chromosome"/>
</dbReference>
<evidence type="ECO:0000313" key="4">
    <source>
        <dbReference type="Proteomes" id="UP000004926"/>
    </source>
</evidence>
<dbReference type="AlphaFoldDB" id="H5X6M0"/>
<feature type="compositionally biased region" description="Low complexity" evidence="1">
    <location>
        <begin position="82"/>
        <end position="102"/>
    </location>
</feature>
<evidence type="ECO:0000313" key="3">
    <source>
        <dbReference type="EMBL" id="EHR51241.1"/>
    </source>
</evidence>
<keyword evidence="4" id="KW-1185">Reference proteome</keyword>
<feature type="compositionally biased region" description="Basic and acidic residues" evidence="1">
    <location>
        <begin position="1"/>
        <end position="20"/>
    </location>
</feature>
<dbReference type="HOGENOM" id="CLU_1440117_0_0_11"/>
<evidence type="ECO:0000256" key="1">
    <source>
        <dbReference type="SAM" id="MobiDB-lite"/>
    </source>
</evidence>
<feature type="region of interest" description="Disordered" evidence="1">
    <location>
        <begin position="128"/>
        <end position="188"/>
    </location>
</feature>
<organism evidence="3 4">
    <name type="scientific">Saccharomonospora marina XMU15</name>
    <dbReference type="NCBI Taxonomy" id="882083"/>
    <lineage>
        <taxon>Bacteria</taxon>
        <taxon>Bacillati</taxon>
        <taxon>Actinomycetota</taxon>
        <taxon>Actinomycetes</taxon>
        <taxon>Pseudonocardiales</taxon>
        <taxon>Pseudonocardiaceae</taxon>
        <taxon>Saccharomonospora</taxon>
    </lineage>
</organism>
<protein>
    <submittedName>
        <fullName evidence="3">Uncharacterized protein</fullName>
    </submittedName>
</protein>
<feature type="compositionally biased region" description="Gly residues" evidence="1">
    <location>
        <begin position="155"/>
        <end position="170"/>
    </location>
</feature>
<accession>H5X6M0</accession>
<keyword evidence="2" id="KW-0472">Membrane</keyword>
<feature type="region of interest" description="Disordered" evidence="1">
    <location>
        <begin position="1"/>
        <end position="106"/>
    </location>
</feature>
<reference evidence="3 4" key="1">
    <citation type="journal article" date="2012" name="Stand. Genomic Sci.">
        <title>Genome sequence of the ocean sediment bacterium Saccharomonospora marina type strain (XMU15(T)).</title>
        <authorList>
            <person name="Klenk H.P."/>
            <person name="Lu M."/>
            <person name="Lucas S."/>
            <person name="Lapidus A."/>
            <person name="Copeland A."/>
            <person name="Pitluck S."/>
            <person name="Goodwin L.A."/>
            <person name="Han C."/>
            <person name="Tapia R."/>
            <person name="Brambilla E.M."/>
            <person name="Potter G."/>
            <person name="Land M."/>
            <person name="Ivanova N."/>
            <person name="Rohde M."/>
            <person name="Goker M."/>
            <person name="Detter J.C."/>
            <person name="Li W.J."/>
            <person name="Kyrpides N.C."/>
            <person name="Woyke T."/>
        </authorList>
    </citation>
    <scope>NUCLEOTIDE SEQUENCE [LARGE SCALE GENOMIC DNA]</scope>
    <source>
        <strain evidence="3 4">XMU15</strain>
    </source>
</reference>
<keyword evidence="2" id="KW-1133">Transmembrane helix</keyword>
<gene>
    <name evidence="3" type="ORF">SacmaDRAFT_3005</name>
</gene>
<keyword evidence="2" id="KW-0812">Transmembrane</keyword>
<dbReference type="EMBL" id="CM001439">
    <property type="protein sequence ID" value="EHR51241.1"/>
    <property type="molecule type" value="Genomic_DNA"/>
</dbReference>
<evidence type="ECO:0000256" key="2">
    <source>
        <dbReference type="SAM" id="Phobius"/>
    </source>
</evidence>
<name>H5X6M0_9PSEU</name>
<dbReference type="RefSeq" id="WP_009154626.1">
    <property type="nucleotide sequence ID" value="NZ_CM001439.1"/>
</dbReference>
<feature type="compositionally biased region" description="Low complexity" evidence="1">
    <location>
        <begin position="49"/>
        <end position="75"/>
    </location>
</feature>
<feature type="compositionally biased region" description="Basic and acidic residues" evidence="1">
    <location>
        <begin position="173"/>
        <end position="188"/>
    </location>
</feature>
<feature type="compositionally biased region" description="Low complexity" evidence="1">
    <location>
        <begin position="26"/>
        <end position="40"/>
    </location>
</feature>
<sequence>MSDETKPQQGHPSERPEADRPAQPGTPAETTTELPAAASAEENRPRPQSPQNPQSPQSPQSPQNPQSPQSPQNPQGTEQRETTGATATNAPAAATAPRPRGGWSSRPVRGRVAIAAAAVGLLLVGGFGGFALGATTDGGGERGGDFPGHARGFDSGRGGPPGFGGPGGGMPPERGHHQEGAEDGTARG</sequence>